<dbReference type="InterPro" id="IPR011991">
    <property type="entry name" value="ArsR-like_HTH"/>
</dbReference>
<organism evidence="2 3">
    <name type="scientific">Hydrogenophaga aromaticivorans</name>
    <dbReference type="NCBI Taxonomy" id="2610898"/>
    <lineage>
        <taxon>Bacteria</taxon>
        <taxon>Pseudomonadati</taxon>
        <taxon>Pseudomonadota</taxon>
        <taxon>Betaproteobacteria</taxon>
        <taxon>Burkholderiales</taxon>
        <taxon>Comamonadaceae</taxon>
        <taxon>Hydrogenophaga</taxon>
    </lineage>
</organism>
<gene>
    <name evidence="2" type="ORF">F3K02_16075</name>
</gene>
<dbReference type="InterPro" id="IPR001845">
    <property type="entry name" value="HTH_ArsR_DNA-bd_dom"/>
</dbReference>
<dbReference type="GO" id="GO:0003677">
    <property type="term" value="F:DNA binding"/>
    <property type="evidence" value="ECO:0007669"/>
    <property type="project" value="TreeGrafter"/>
</dbReference>
<dbReference type="GO" id="GO:0046686">
    <property type="term" value="P:response to cadmium ion"/>
    <property type="evidence" value="ECO:0007669"/>
    <property type="project" value="TreeGrafter"/>
</dbReference>
<dbReference type="PANTHER" id="PTHR39168:SF1">
    <property type="entry name" value="TRANSCRIPTIONAL REGULATORY PROTEIN"/>
    <property type="match status" value="1"/>
</dbReference>
<dbReference type="PANTHER" id="PTHR39168">
    <property type="entry name" value="TRANSCRIPTIONAL REGULATOR-RELATED"/>
    <property type="match status" value="1"/>
</dbReference>
<proteinExistence type="predicted"/>
<evidence type="ECO:0000313" key="3">
    <source>
        <dbReference type="Proteomes" id="UP000545507"/>
    </source>
</evidence>
<dbReference type="Pfam" id="PF12840">
    <property type="entry name" value="HTH_20"/>
    <property type="match status" value="1"/>
</dbReference>
<name>A0A7Y8GZB3_9BURK</name>
<evidence type="ECO:0000259" key="1">
    <source>
        <dbReference type="PROSITE" id="PS50987"/>
    </source>
</evidence>
<dbReference type="InterPro" id="IPR052543">
    <property type="entry name" value="HTH_Metal-responsive_Reg"/>
</dbReference>
<protein>
    <submittedName>
        <fullName evidence="2">Helix-turn-helix transcriptional regulator</fullName>
    </submittedName>
</protein>
<dbReference type="GO" id="GO:0097063">
    <property type="term" value="F:cadmium ion sensor activity"/>
    <property type="evidence" value="ECO:0007669"/>
    <property type="project" value="TreeGrafter"/>
</dbReference>
<dbReference type="Gene3D" id="1.10.10.10">
    <property type="entry name" value="Winged helix-like DNA-binding domain superfamily/Winged helix DNA-binding domain"/>
    <property type="match status" value="1"/>
</dbReference>
<comment type="caution">
    <text evidence="2">The sequence shown here is derived from an EMBL/GenBank/DDBJ whole genome shotgun (WGS) entry which is preliminary data.</text>
</comment>
<dbReference type="GO" id="GO:0032791">
    <property type="term" value="F:lead ion binding"/>
    <property type="evidence" value="ECO:0007669"/>
    <property type="project" value="TreeGrafter"/>
</dbReference>
<reference evidence="2 3" key="1">
    <citation type="submission" date="2019-09" db="EMBL/GenBank/DDBJ databases">
        <title>Hydrogenophaga aromatica sp. nov., isolated from a para-xylene-degrading enrichment culture.</title>
        <authorList>
            <person name="Tancsics A."/>
            <person name="Banerjee S."/>
        </authorList>
    </citation>
    <scope>NUCLEOTIDE SEQUENCE [LARGE SCALE GENOMIC DNA]</scope>
    <source>
        <strain evidence="2 3">D2P1</strain>
    </source>
</reference>
<dbReference type="EMBL" id="VYGV01000015">
    <property type="protein sequence ID" value="NWF46757.1"/>
    <property type="molecule type" value="Genomic_DNA"/>
</dbReference>
<sequence>MTRTPHEPRLARVAAMVADPARSRMLAYLLSGECASASELAKAASVTPATASGHLTQLLEARFVVCEPRGRHRYYRLADADVARALEALAVVAERGDHEQQWASSPERARLREARCCYGHLAGRLGTRLFDGLMAADGLQPASSGYTLTDSGRAWLLRLGFEAPEPGKKRRYAYPCLDWSERRDHLAGELADRLYQHLVAQGWVRRGTGRDVAVTPVGQRALVPLLAPIP</sequence>
<dbReference type="RefSeq" id="WP_177136659.1">
    <property type="nucleotide sequence ID" value="NZ_VYGV01000015.1"/>
</dbReference>
<dbReference type="Proteomes" id="UP000545507">
    <property type="component" value="Unassembled WGS sequence"/>
</dbReference>
<dbReference type="PROSITE" id="PS50987">
    <property type="entry name" value="HTH_ARSR_2"/>
    <property type="match status" value="1"/>
</dbReference>
<dbReference type="SUPFAM" id="SSF46785">
    <property type="entry name" value="Winged helix' DNA-binding domain"/>
    <property type="match status" value="1"/>
</dbReference>
<dbReference type="GO" id="GO:0010288">
    <property type="term" value="P:response to lead ion"/>
    <property type="evidence" value="ECO:0007669"/>
    <property type="project" value="TreeGrafter"/>
</dbReference>
<dbReference type="AlphaFoldDB" id="A0A7Y8GZB3"/>
<accession>A0A7Y8GZB3</accession>
<evidence type="ECO:0000313" key="2">
    <source>
        <dbReference type="EMBL" id="NWF46757.1"/>
    </source>
</evidence>
<dbReference type="InterPro" id="IPR036388">
    <property type="entry name" value="WH-like_DNA-bd_sf"/>
</dbReference>
<feature type="domain" description="HTH arsR-type" evidence="1">
    <location>
        <begin position="2"/>
        <end position="97"/>
    </location>
</feature>
<dbReference type="GO" id="GO:0003700">
    <property type="term" value="F:DNA-binding transcription factor activity"/>
    <property type="evidence" value="ECO:0007669"/>
    <property type="project" value="InterPro"/>
</dbReference>
<keyword evidence="3" id="KW-1185">Reference proteome</keyword>
<dbReference type="InterPro" id="IPR036390">
    <property type="entry name" value="WH_DNA-bd_sf"/>
</dbReference>
<dbReference type="CDD" id="cd00090">
    <property type="entry name" value="HTH_ARSR"/>
    <property type="match status" value="1"/>
</dbReference>
<dbReference type="SMART" id="SM00418">
    <property type="entry name" value="HTH_ARSR"/>
    <property type="match status" value="1"/>
</dbReference>